<evidence type="ECO:0000256" key="1">
    <source>
        <dbReference type="SAM" id="MobiDB-lite"/>
    </source>
</evidence>
<accession>A0A6I3JDN0</accession>
<feature type="compositionally biased region" description="Basic and acidic residues" evidence="1">
    <location>
        <begin position="49"/>
        <end position="65"/>
    </location>
</feature>
<dbReference type="AlphaFoldDB" id="A0A6I3JDN0"/>
<keyword evidence="4" id="KW-1185">Reference proteome</keyword>
<comment type="caution">
    <text evidence="3">The sequence shown here is derived from an EMBL/GenBank/DDBJ whole genome shotgun (WGS) entry which is preliminary data.</text>
</comment>
<organism evidence="3 4">
    <name type="scientific">Nocardioides marmotae</name>
    <dbReference type="NCBI Taxonomy" id="2663857"/>
    <lineage>
        <taxon>Bacteria</taxon>
        <taxon>Bacillati</taxon>
        <taxon>Actinomycetota</taxon>
        <taxon>Actinomycetes</taxon>
        <taxon>Propionibacteriales</taxon>
        <taxon>Nocardioidaceae</taxon>
        <taxon>Nocardioides</taxon>
    </lineage>
</organism>
<name>A0A6I3JDN0_9ACTN</name>
<feature type="signal peptide" evidence="2">
    <location>
        <begin position="1"/>
        <end position="21"/>
    </location>
</feature>
<feature type="chain" id="PRO_5038994253" evidence="2">
    <location>
        <begin position="22"/>
        <end position="128"/>
    </location>
</feature>
<dbReference type="PROSITE" id="PS51257">
    <property type="entry name" value="PROKAR_LIPOPROTEIN"/>
    <property type="match status" value="1"/>
</dbReference>
<gene>
    <name evidence="3" type="ORF">GGQ22_14660</name>
</gene>
<dbReference type="Pfam" id="PF19797">
    <property type="entry name" value="DUF6281"/>
    <property type="match status" value="1"/>
</dbReference>
<sequence length="128" mass="13359">MKLLLLGLGLGVVVAAGCSPAGSPSSADCSAQIRVADVVYTSHGSTSRDATRHGRADEAQCHDIGPDAGGSVFADDPAQVRTWTFEGYSPDEVLGVKYGTNGFGVFVADTVQPDQRERIYAELSGEEP</sequence>
<dbReference type="InterPro" id="IPR046248">
    <property type="entry name" value="DUF6281"/>
</dbReference>
<proteinExistence type="predicted"/>
<evidence type="ECO:0000313" key="4">
    <source>
        <dbReference type="Proteomes" id="UP000433406"/>
    </source>
</evidence>
<evidence type="ECO:0000256" key="2">
    <source>
        <dbReference type="SAM" id="SignalP"/>
    </source>
</evidence>
<feature type="region of interest" description="Disordered" evidence="1">
    <location>
        <begin position="43"/>
        <end position="70"/>
    </location>
</feature>
<dbReference type="Proteomes" id="UP000433406">
    <property type="component" value="Unassembled WGS sequence"/>
</dbReference>
<protein>
    <submittedName>
        <fullName evidence="3">Uncharacterized protein</fullName>
    </submittedName>
</protein>
<keyword evidence="2" id="KW-0732">Signal</keyword>
<reference evidence="3 4" key="1">
    <citation type="submission" date="2019-10" db="EMBL/GenBank/DDBJ databases">
        <title>Nocardioides novel species isolated from the excrement of Marmot.</title>
        <authorList>
            <person name="Zhang G."/>
        </authorList>
    </citation>
    <scope>NUCLEOTIDE SEQUENCE [LARGE SCALE GENOMIC DNA]</scope>
    <source>
        <strain evidence="4">zg-579</strain>
    </source>
</reference>
<dbReference type="RefSeq" id="WP_154616073.1">
    <property type="nucleotide sequence ID" value="NZ_CP053660.1"/>
</dbReference>
<dbReference type="EMBL" id="WLCI01000015">
    <property type="protein sequence ID" value="MTB96316.1"/>
    <property type="molecule type" value="Genomic_DNA"/>
</dbReference>
<evidence type="ECO:0000313" key="3">
    <source>
        <dbReference type="EMBL" id="MTB96316.1"/>
    </source>
</evidence>